<name>A0A0K2TZ20_LEPSM</name>
<organism evidence="1">
    <name type="scientific">Lepeophtheirus salmonis</name>
    <name type="common">Salmon louse</name>
    <name type="synonym">Caligus salmonis</name>
    <dbReference type="NCBI Taxonomy" id="72036"/>
    <lineage>
        <taxon>Eukaryota</taxon>
        <taxon>Metazoa</taxon>
        <taxon>Ecdysozoa</taxon>
        <taxon>Arthropoda</taxon>
        <taxon>Crustacea</taxon>
        <taxon>Multicrustacea</taxon>
        <taxon>Hexanauplia</taxon>
        <taxon>Copepoda</taxon>
        <taxon>Siphonostomatoida</taxon>
        <taxon>Caligidae</taxon>
        <taxon>Lepeophtheirus</taxon>
    </lineage>
</organism>
<protein>
    <submittedName>
        <fullName evidence="1">Uncharacterized protein</fullName>
    </submittedName>
</protein>
<evidence type="ECO:0000313" key="1">
    <source>
        <dbReference type="EMBL" id="CDW30917.1"/>
    </source>
</evidence>
<feature type="non-terminal residue" evidence="1">
    <location>
        <position position="1"/>
    </location>
</feature>
<proteinExistence type="predicted"/>
<reference evidence="1" key="1">
    <citation type="submission" date="2014-05" db="EMBL/GenBank/DDBJ databases">
        <authorList>
            <person name="Chronopoulou M."/>
        </authorList>
    </citation>
    <scope>NUCLEOTIDE SEQUENCE</scope>
    <source>
        <tissue evidence="1">Whole organism</tissue>
    </source>
</reference>
<sequence>NFRARTDLKNKVEVRRQGPNLIRFRTELDLNETEMYNTTY</sequence>
<dbReference type="EMBL" id="HACA01013556">
    <property type="protein sequence ID" value="CDW30917.1"/>
    <property type="molecule type" value="Transcribed_RNA"/>
</dbReference>
<accession>A0A0K2TZ20</accession>
<dbReference type="AlphaFoldDB" id="A0A0K2TZ20"/>